<dbReference type="EMBL" id="JBHTAB010000008">
    <property type="protein sequence ID" value="MFC7130558.1"/>
    <property type="molecule type" value="Genomic_DNA"/>
</dbReference>
<name>A0ABD5XLC0_9EURY</name>
<comment type="caution">
    <text evidence="1">The sequence shown here is derived from an EMBL/GenBank/DDBJ whole genome shotgun (WGS) entry which is preliminary data.</text>
</comment>
<evidence type="ECO:0000313" key="1">
    <source>
        <dbReference type="EMBL" id="MFC7130558.1"/>
    </source>
</evidence>
<gene>
    <name evidence="1" type="ORF">ACFQI8_14295</name>
</gene>
<sequence>MVNEHYVQRSYLRLFSPANESVISRYSLVEKHGGGDYYDPIDRFSVENAASTENYADGLFESNETTRAEKAMVESLRKIDNGSDLSEEDIANISQFIVFQRDRSPKAKTFHRLRHEIFQAAGVPVEADWESIIEIDSQERYEGFQFMGWRVIENKTDLSFFTSDSPVVMYQDEHPDKTVFDELQFTGKEVFCPISTDKLLLLLDPNTFNIEPQFPSTEISRLELNDTQEVWKYNFLQGINAFHEIFGPVGYGEKLESMIETLCERFPDDDYIRGNRWDTDRILDAQRYGFREATDRPDQLTIPPEEREVITASKKVADAPWMYKHKISLISQLRREEPVDNYW</sequence>
<protein>
    <submittedName>
        <fullName evidence="1">DUF4238 domain-containing protein</fullName>
    </submittedName>
</protein>
<keyword evidence="2" id="KW-1185">Reference proteome</keyword>
<evidence type="ECO:0000313" key="2">
    <source>
        <dbReference type="Proteomes" id="UP001596460"/>
    </source>
</evidence>
<accession>A0ABD5XLC0</accession>
<organism evidence="1 2">
    <name type="scientific">Haloferax chudinovii</name>
    <dbReference type="NCBI Taxonomy" id="1109010"/>
    <lineage>
        <taxon>Archaea</taxon>
        <taxon>Methanobacteriati</taxon>
        <taxon>Methanobacteriota</taxon>
        <taxon>Stenosarchaea group</taxon>
        <taxon>Halobacteria</taxon>
        <taxon>Halobacteriales</taxon>
        <taxon>Haloferacaceae</taxon>
        <taxon>Haloferax</taxon>
    </lineage>
</organism>
<proteinExistence type="predicted"/>
<dbReference type="RefSeq" id="WP_390245909.1">
    <property type="nucleotide sequence ID" value="NZ_JBHTAB010000008.1"/>
</dbReference>
<dbReference type="Proteomes" id="UP001596460">
    <property type="component" value="Unassembled WGS sequence"/>
</dbReference>
<dbReference type="Pfam" id="PF14022">
    <property type="entry name" value="DUF4238"/>
    <property type="match status" value="1"/>
</dbReference>
<dbReference type="InterPro" id="IPR025332">
    <property type="entry name" value="DUF4238"/>
</dbReference>
<reference evidence="1 2" key="1">
    <citation type="journal article" date="2019" name="Int. J. Syst. Evol. Microbiol.">
        <title>The Global Catalogue of Microorganisms (GCM) 10K type strain sequencing project: providing services to taxonomists for standard genome sequencing and annotation.</title>
        <authorList>
            <consortium name="The Broad Institute Genomics Platform"/>
            <consortium name="The Broad Institute Genome Sequencing Center for Infectious Disease"/>
            <person name="Wu L."/>
            <person name="Ma J."/>
        </authorList>
    </citation>
    <scope>NUCLEOTIDE SEQUENCE [LARGE SCALE GENOMIC DNA]</scope>
    <source>
        <strain evidence="1 2">DSM 26526</strain>
    </source>
</reference>
<dbReference type="AlphaFoldDB" id="A0ABD5XLC0"/>